<keyword evidence="1" id="KW-0812">Transmembrane</keyword>
<sequence length="76" mass="8496">MMKLTTSGRARLYAITSASCIIWLVQSVIEANEDGTLFSYATIILSLCLVFVSGYCAFNAIRDWNVKDNESKHKSE</sequence>
<dbReference type="Proteomes" id="UP000429211">
    <property type="component" value="Unassembled WGS sequence"/>
</dbReference>
<evidence type="ECO:0000256" key="1">
    <source>
        <dbReference type="SAM" id="Phobius"/>
    </source>
</evidence>
<dbReference type="OMA" id="SASCIIW"/>
<name>A0A7J5TGA1_9BIFI</name>
<feature type="transmembrane region" description="Helical" evidence="1">
    <location>
        <begin position="37"/>
        <end position="58"/>
    </location>
</feature>
<keyword evidence="1" id="KW-1133">Transmembrane helix</keyword>
<organism evidence="2 3">
    <name type="scientific">Bifidobacterium dentium</name>
    <dbReference type="NCBI Taxonomy" id="1689"/>
    <lineage>
        <taxon>Bacteria</taxon>
        <taxon>Bacillati</taxon>
        <taxon>Actinomycetota</taxon>
        <taxon>Actinomycetes</taxon>
        <taxon>Bifidobacteriales</taxon>
        <taxon>Bifidobacteriaceae</taxon>
        <taxon>Bifidobacterium</taxon>
    </lineage>
</organism>
<accession>A0A7J5TGA1</accession>
<gene>
    <name evidence="2" type="ORF">GBB04_08175</name>
</gene>
<evidence type="ECO:0000313" key="3">
    <source>
        <dbReference type="Proteomes" id="UP000429211"/>
    </source>
</evidence>
<comment type="caution">
    <text evidence="2">The sequence shown here is derived from an EMBL/GenBank/DDBJ whole genome shotgun (WGS) entry which is preliminary data.</text>
</comment>
<evidence type="ECO:0000313" key="2">
    <source>
        <dbReference type="EMBL" id="KAB7460241.1"/>
    </source>
</evidence>
<dbReference type="RefSeq" id="WP_003838504.1">
    <property type="nucleotide sequence ID" value="NZ_BCYE01000023.1"/>
</dbReference>
<feature type="transmembrane region" description="Helical" evidence="1">
    <location>
        <begin position="12"/>
        <end position="31"/>
    </location>
</feature>
<dbReference type="GeneID" id="31607198"/>
<reference evidence="2 3" key="1">
    <citation type="journal article" date="2019" name="Nat. Med.">
        <title>A library of human gut bacterial isolates paired with longitudinal multiomics data enables mechanistic microbiome research.</title>
        <authorList>
            <person name="Poyet M."/>
            <person name="Groussin M."/>
            <person name="Gibbons S.M."/>
            <person name="Avila-Pacheco J."/>
            <person name="Jiang X."/>
            <person name="Kearney S.M."/>
            <person name="Perrotta A.R."/>
            <person name="Berdy B."/>
            <person name="Zhao S."/>
            <person name="Lieberman T.D."/>
            <person name="Swanson P.K."/>
            <person name="Smith M."/>
            <person name="Roesemann S."/>
            <person name="Alexander J.E."/>
            <person name="Rich S.A."/>
            <person name="Livny J."/>
            <person name="Vlamakis H."/>
            <person name="Clish C."/>
            <person name="Bullock K."/>
            <person name="Deik A."/>
            <person name="Scott J."/>
            <person name="Pierce K.A."/>
            <person name="Xavier R.J."/>
            <person name="Alm E.J."/>
        </authorList>
    </citation>
    <scope>NUCLEOTIDE SEQUENCE [LARGE SCALE GENOMIC DNA]</scope>
    <source>
        <strain evidence="2 3">BIOML-A2</strain>
    </source>
</reference>
<keyword evidence="1" id="KW-0472">Membrane</keyword>
<proteinExistence type="predicted"/>
<protein>
    <submittedName>
        <fullName evidence="2">Carbon starvation protein</fullName>
    </submittedName>
</protein>
<dbReference type="AlphaFoldDB" id="A0A7J5TGA1"/>
<dbReference type="EMBL" id="WDPD01000009">
    <property type="protein sequence ID" value="KAB7460241.1"/>
    <property type="molecule type" value="Genomic_DNA"/>
</dbReference>